<evidence type="ECO:0000259" key="3">
    <source>
        <dbReference type="PROSITE" id="PS51722"/>
    </source>
</evidence>
<keyword evidence="1" id="KW-0547">Nucleotide-binding</keyword>
<keyword evidence="2" id="KW-0342">GTP-binding</keyword>
<dbReference type="Pfam" id="PF14492">
    <property type="entry name" value="EFG_III"/>
    <property type="match status" value="1"/>
</dbReference>
<comment type="caution">
    <text evidence="4">The sequence shown here is derived from an EMBL/GenBank/DDBJ whole genome shotgun (WGS) entry which is preliminary data.</text>
</comment>
<dbReference type="Gene3D" id="3.30.70.870">
    <property type="entry name" value="Elongation Factor G (Translational Gtpase), domain 3"/>
    <property type="match status" value="1"/>
</dbReference>
<dbReference type="Pfam" id="PF00679">
    <property type="entry name" value="EFG_C"/>
    <property type="match status" value="1"/>
</dbReference>
<sequence>MKSANISLYYEKSLEGYEPFLINLVDTPGHLDFSGKVTRALRLIDGVVVVVDAVEEIITQSETVIKQALQEGVKPVLFINKIDRLVRELKLSDEKIKTKYIRIIKSFNTLIERYAEHPFNKRWKISPLAGNVAFGSALHRWGFTLNILEQSDLKFKDIRKRYNKETYTKESYSDLATYFPIHKAILEMIVDHLPNPREAQKYRIEKIWDGDINSPLGKAMVNCDPNGPLILCLSKVQADKHGLIGTGRIFSGNCLKKSDILVLRENKYDTIQRLSIFMGQRREQVEKIPVGNIVAVEGLKKIKSGETIIDRHKFDGMVPFENLKYVTTPVVTVSISPNLLSKLDQMEKLINNLLIEDPNLRFEINEENGEYLLSGVGTLHLEVSINELKKRGVDISMSEPRAVYKESCKKKSSVIFIKSMNNETILELKIERLDNKTLKFFRTHDYKAYKPLDRLKNALEENTNLSNDEIENFWICDEDQNILIYQGGTKLNDFYRNLIIEIIEKIHLNGLLCGEKLTEIKFIIKNLTINNLKEEDAHTDLSAMFYEAIKKGLNEAELILLEPLYNTVIQLPPNYIKNVVSLLTKYSAKIKEINPENEYQAIIELLLPVRNSMKFAEDIRSSTSGRAFWQNEFYAFMEVPKHESKRIIQDLRFSKGISW</sequence>
<dbReference type="InterPro" id="IPR000640">
    <property type="entry name" value="EFG_V-like"/>
</dbReference>
<dbReference type="SUPFAM" id="SSF52540">
    <property type="entry name" value="P-loop containing nucleoside triphosphate hydrolases"/>
    <property type="match status" value="1"/>
</dbReference>
<dbReference type="InterPro" id="IPR000795">
    <property type="entry name" value="T_Tr_GTP-bd_dom"/>
</dbReference>
<dbReference type="SUPFAM" id="SSF50447">
    <property type="entry name" value="Translation proteins"/>
    <property type="match status" value="1"/>
</dbReference>
<dbReference type="CDD" id="cd01514">
    <property type="entry name" value="Elongation_Factor_C"/>
    <property type="match status" value="1"/>
</dbReference>
<dbReference type="GO" id="GO:1990904">
    <property type="term" value="C:ribonucleoprotein complex"/>
    <property type="evidence" value="ECO:0007669"/>
    <property type="project" value="TreeGrafter"/>
</dbReference>
<dbReference type="Gene3D" id="2.40.30.10">
    <property type="entry name" value="Translation factors"/>
    <property type="match status" value="1"/>
</dbReference>
<evidence type="ECO:0000313" key="4">
    <source>
        <dbReference type="EMBL" id="KKN48075.1"/>
    </source>
</evidence>
<dbReference type="Pfam" id="PF00009">
    <property type="entry name" value="GTP_EFTU"/>
    <property type="match status" value="1"/>
</dbReference>
<dbReference type="InterPro" id="IPR041095">
    <property type="entry name" value="EFG_II"/>
</dbReference>
<dbReference type="PANTHER" id="PTHR42908:SF3">
    <property type="entry name" value="ELONGATION FACTOR-LIKE GTPASE 1"/>
    <property type="match status" value="1"/>
</dbReference>
<dbReference type="SUPFAM" id="SSF54980">
    <property type="entry name" value="EF-G C-terminal domain-like"/>
    <property type="match status" value="2"/>
</dbReference>
<dbReference type="GO" id="GO:0003924">
    <property type="term" value="F:GTPase activity"/>
    <property type="evidence" value="ECO:0007669"/>
    <property type="project" value="InterPro"/>
</dbReference>
<dbReference type="FunFam" id="3.30.70.870:FF:000002">
    <property type="entry name" value="Translation elongation factor 2"/>
    <property type="match status" value="1"/>
</dbReference>
<dbReference type="EMBL" id="LAZR01001241">
    <property type="protein sequence ID" value="KKN48075.1"/>
    <property type="molecule type" value="Genomic_DNA"/>
</dbReference>
<dbReference type="AlphaFoldDB" id="A0A0F9QUV9"/>
<dbReference type="InterPro" id="IPR004161">
    <property type="entry name" value="EFTu-like_2"/>
</dbReference>
<dbReference type="Gene3D" id="3.30.70.240">
    <property type="match status" value="1"/>
</dbReference>
<dbReference type="GO" id="GO:0005525">
    <property type="term" value="F:GTP binding"/>
    <property type="evidence" value="ECO:0007669"/>
    <property type="project" value="UniProtKB-KW"/>
</dbReference>
<dbReference type="Gene3D" id="3.30.230.10">
    <property type="match status" value="1"/>
</dbReference>
<dbReference type="GO" id="GO:0003746">
    <property type="term" value="F:translation elongation factor activity"/>
    <property type="evidence" value="ECO:0007669"/>
    <property type="project" value="TreeGrafter"/>
</dbReference>
<dbReference type="Pfam" id="PF03144">
    <property type="entry name" value="GTP_EFTU_D2"/>
    <property type="match status" value="1"/>
</dbReference>
<dbReference type="PANTHER" id="PTHR42908">
    <property type="entry name" value="TRANSLATION ELONGATION FACTOR-RELATED"/>
    <property type="match status" value="1"/>
</dbReference>
<accession>A0A0F9QUV9</accession>
<dbReference type="InterPro" id="IPR009000">
    <property type="entry name" value="Transl_B-barrel_sf"/>
</dbReference>
<dbReference type="PROSITE" id="PS51722">
    <property type="entry name" value="G_TR_2"/>
    <property type="match status" value="1"/>
</dbReference>
<dbReference type="InterPro" id="IPR027417">
    <property type="entry name" value="P-loop_NTPase"/>
</dbReference>
<dbReference type="GO" id="GO:0005829">
    <property type="term" value="C:cytosol"/>
    <property type="evidence" value="ECO:0007669"/>
    <property type="project" value="TreeGrafter"/>
</dbReference>
<gene>
    <name evidence="4" type="ORF">LCGC14_0656660</name>
</gene>
<name>A0A0F9QUV9_9ZZZZ</name>
<dbReference type="Gene3D" id="3.40.50.300">
    <property type="entry name" value="P-loop containing nucleotide triphosphate hydrolases"/>
    <property type="match status" value="1"/>
</dbReference>
<dbReference type="SUPFAM" id="SSF54211">
    <property type="entry name" value="Ribosomal protein S5 domain 2-like"/>
    <property type="match status" value="1"/>
</dbReference>
<reference evidence="4" key="1">
    <citation type="journal article" date="2015" name="Nature">
        <title>Complex archaea that bridge the gap between prokaryotes and eukaryotes.</title>
        <authorList>
            <person name="Spang A."/>
            <person name="Saw J.H."/>
            <person name="Jorgensen S.L."/>
            <person name="Zaremba-Niedzwiedzka K."/>
            <person name="Martijn J."/>
            <person name="Lind A.E."/>
            <person name="van Eijk R."/>
            <person name="Schleper C."/>
            <person name="Guy L."/>
            <person name="Ettema T.J."/>
        </authorList>
    </citation>
    <scope>NUCLEOTIDE SEQUENCE</scope>
</reference>
<dbReference type="InterPro" id="IPR020568">
    <property type="entry name" value="Ribosomal_Su5_D2-typ_SF"/>
</dbReference>
<protein>
    <recommendedName>
        <fullName evidence="3">Tr-type G domain-containing protein</fullName>
    </recommendedName>
</protein>
<dbReference type="InterPro" id="IPR014721">
    <property type="entry name" value="Ribsml_uS5_D2-typ_fold_subgr"/>
</dbReference>
<evidence type="ECO:0000256" key="1">
    <source>
        <dbReference type="ARBA" id="ARBA00022741"/>
    </source>
</evidence>
<organism evidence="4">
    <name type="scientific">marine sediment metagenome</name>
    <dbReference type="NCBI Taxonomy" id="412755"/>
    <lineage>
        <taxon>unclassified sequences</taxon>
        <taxon>metagenomes</taxon>
        <taxon>ecological metagenomes</taxon>
    </lineage>
</organism>
<feature type="domain" description="Tr-type G" evidence="3">
    <location>
        <begin position="1"/>
        <end position="197"/>
    </location>
</feature>
<evidence type="ECO:0000256" key="2">
    <source>
        <dbReference type="ARBA" id="ARBA00023134"/>
    </source>
</evidence>
<proteinExistence type="predicted"/>
<dbReference type="SMART" id="SM00838">
    <property type="entry name" value="EFG_C"/>
    <property type="match status" value="1"/>
</dbReference>
<dbReference type="InterPro" id="IPR035647">
    <property type="entry name" value="EFG_III/V"/>
</dbReference>